<gene>
    <name evidence="1" type="ORF">BN1804_01005</name>
</gene>
<evidence type="ECO:0000313" key="2">
    <source>
        <dbReference type="Proteomes" id="UP000183920"/>
    </source>
</evidence>
<evidence type="ECO:0008006" key="3">
    <source>
        <dbReference type="Google" id="ProtNLM"/>
    </source>
</evidence>
<organism evidence="1 2">
    <name type="scientific">Proteus penneri</name>
    <dbReference type="NCBI Taxonomy" id="102862"/>
    <lineage>
        <taxon>Bacteria</taxon>
        <taxon>Pseudomonadati</taxon>
        <taxon>Pseudomonadota</taxon>
        <taxon>Gammaproteobacteria</taxon>
        <taxon>Enterobacterales</taxon>
        <taxon>Morganellaceae</taxon>
        <taxon>Proteus</taxon>
    </lineage>
</organism>
<name>A0A0G4Q4H4_9GAMM</name>
<accession>A0A0G4Q4H4</accession>
<sequence>MKNFFKIGLLTSAVLFLSACDQFDLDNKKNKFYYSNPSEKVISFNVDGKEYQVEPGKNGYITLSPGEHNLTDSAGNNARFMVYDHNNGGILNPDNFMYYTLSEVYAVKGKTSQFKPVDYPVIINGYEFELPVRSTNATLIDGNVFQCTYALGEPFPNEIRTRNKNNDGSIKNKCFDKPEFVKYISAEYSKDLAPFTQEDEYNDSVNLDLDYMLPTAEFTDPDIQADAEELVSLLNQIQESDDPKIHNALKDKLYKATLAVSSTYANRVVKDSVEDNKYYNHFMEESGKFQSYGILPKK</sequence>
<dbReference type="EMBL" id="CVRY01000002">
    <property type="protein sequence ID" value="CRL60524.1"/>
    <property type="molecule type" value="Genomic_DNA"/>
</dbReference>
<dbReference type="PROSITE" id="PS51257">
    <property type="entry name" value="PROKAR_LIPOPROTEIN"/>
    <property type="match status" value="1"/>
</dbReference>
<dbReference type="AlphaFoldDB" id="A0A0G4Q4H4"/>
<evidence type="ECO:0000313" key="1">
    <source>
        <dbReference type="EMBL" id="CRL60524.1"/>
    </source>
</evidence>
<protein>
    <recommendedName>
        <fullName evidence="3">Lipoprotein</fullName>
    </recommendedName>
</protein>
<dbReference type="Proteomes" id="UP000183920">
    <property type="component" value="Unassembled WGS sequence"/>
</dbReference>
<dbReference type="RefSeq" id="WP_072063204.1">
    <property type="nucleotide sequence ID" value="NZ_CVRY01000002.1"/>
</dbReference>
<proteinExistence type="predicted"/>
<reference evidence="2" key="1">
    <citation type="submission" date="2015-06" db="EMBL/GenBank/DDBJ databases">
        <authorList>
            <person name="Urmite Genomes"/>
        </authorList>
    </citation>
    <scope>NUCLEOTIDE SEQUENCE [LARGE SCALE GENOMIC DNA]</scope>
    <source>
        <strain evidence="2">CSUR P1867</strain>
    </source>
</reference>